<dbReference type="InterPro" id="IPR013087">
    <property type="entry name" value="Znf_C2H2_type"/>
</dbReference>
<feature type="region of interest" description="Disordered" evidence="11">
    <location>
        <begin position="363"/>
        <end position="384"/>
    </location>
</feature>
<feature type="domain" description="C2H2-type" evidence="12">
    <location>
        <begin position="758"/>
        <end position="785"/>
    </location>
</feature>
<dbReference type="GO" id="GO:0005634">
    <property type="term" value="C:nucleus"/>
    <property type="evidence" value="ECO:0007669"/>
    <property type="project" value="UniProtKB-SubCell"/>
</dbReference>
<dbReference type="PROSITE" id="PS00028">
    <property type="entry name" value="ZINC_FINGER_C2H2_1"/>
    <property type="match status" value="10"/>
</dbReference>
<dbReference type="AlphaFoldDB" id="A0A7R9CAM0"/>
<feature type="compositionally biased region" description="Polar residues" evidence="11">
    <location>
        <begin position="1"/>
        <end position="17"/>
    </location>
</feature>
<evidence type="ECO:0000256" key="2">
    <source>
        <dbReference type="ARBA" id="ARBA00022723"/>
    </source>
</evidence>
<reference evidence="13" key="1">
    <citation type="submission" date="2020-11" db="EMBL/GenBank/DDBJ databases">
        <authorList>
            <person name="Tran Van P."/>
        </authorList>
    </citation>
    <scope>NUCLEOTIDE SEQUENCE</scope>
</reference>
<keyword evidence="8" id="KW-0804">Transcription</keyword>
<comment type="subcellular location">
    <subcellularLocation>
        <location evidence="1">Nucleus</location>
    </subcellularLocation>
</comment>
<dbReference type="Gene3D" id="3.30.160.60">
    <property type="entry name" value="Classic Zinc Finger"/>
    <property type="match status" value="11"/>
</dbReference>
<dbReference type="FunFam" id="3.30.160.60:FF:001228">
    <property type="entry name" value="Zinc finger protein 236"/>
    <property type="match status" value="1"/>
</dbReference>
<keyword evidence="3" id="KW-0677">Repeat</keyword>
<evidence type="ECO:0000256" key="7">
    <source>
        <dbReference type="ARBA" id="ARBA00023125"/>
    </source>
</evidence>
<keyword evidence="9" id="KW-0539">Nucleus</keyword>
<protein>
    <recommendedName>
        <fullName evidence="12">C2H2-type domain-containing protein</fullName>
    </recommendedName>
</protein>
<gene>
    <name evidence="13" type="ORF">TCEB3V08_LOCUS527</name>
</gene>
<keyword evidence="6" id="KW-0805">Transcription regulation</keyword>
<feature type="domain" description="C2H2-type" evidence="12">
    <location>
        <begin position="1010"/>
        <end position="1036"/>
    </location>
</feature>
<evidence type="ECO:0000256" key="1">
    <source>
        <dbReference type="ARBA" id="ARBA00004123"/>
    </source>
</evidence>
<dbReference type="PANTHER" id="PTHR24379">
    <property type="entry name" value="KRAB AND ZINC FINGER DOMAIN-CONTAINING"/>
    <property type="match status" value="1"/>
</dbReference>
<dbReference type="FunFam" id="3.30.160.60:FF:002169">
    <property type="entry name" value="Zgc:174573"/>
    <property type="match status" value="1"/>
</dbReference>
<keyword evidence="7" id="KW-0238">DNA-binding</keyword>
<feature type="domain" description="C2H2-type" evidence="12">
    <location>
        <begin position="899"/>
        <end position="926"/>
    </location>
</feature>
<feature type="domain" description="C2H2-type" evidence="12">
    <location>
        <begin position="786"/>
        <end position="813"/>
    </location>
</feature>
<dbReference type="GO" id="GO:0000977">
    <property type="term" value="F:RNA polymerase II transcription regulatory region sequence-specific DNA binding"/>
    <property type="evidence" value="ECO:0007669"/>
    <property type="project" value="TreeGrafter"/>
</dbReference>
<organism evidence="13">
    <name type="scientific">Timema cristinae</name>
    <name type="common">Walking stick</name>
    <dbReference type="NCBI Taxonomy" id="61476"/>
    <lineage>
        <taxon>Eukaryota</taxon>
        <taxon>Metazoa</taxon>
        <taxon>Ecdysozoa</taxon>
        <taxon>Arthropoda</taxon>
        <taxon>Hexapoda</taxon>
        <taxon>Insecta</taxon>
        <taxon>Pterygota</taxon>
        <taxon>Neoptera</taxon>
        <taxon>Polyneoptera</taxon>
        <taxon>Phasmatodea</taxon>
        <taxon>Timematodea</taxon>
        <taxon>Timematoidea</taxon>
        <taxon>Timematidae</taxon>
        <taxon>Timema</taxon>
    </lineage>
</organism>
<dbReference type="GO" id="GO:0008270">
    <property type="term" value="F:zinc ion binding"/>
    <property type="evidence" value="ECO:0007669"/>
    <property type="project" value="UniProtKB-KW"/>
</dbReference>
<feature type="domain" description="C2H2-type" evidence="12">
    <location>
        <begin position="927"/>
        <end position="954"/>
    </location>
</feature>
<dbReference type="Pfam" id="PF00096">
    <property type="entry name" value="zf-C2H2"/>
    <property type="match status" value="6"/>
</dbReference>
<keyword evidence="4 10" id="KW-0863">Zinc-finger</keyword>
<dbReference type="FunFam" id="3.30.160.60:FF:000621">
    <property type="entry name" value="FLT3-interacting zinc finger 1"/>
    <property type="match status" value="1"/>
</dbReference>
<feature type="domain" description="C2H2-type" evidence="12">
    <location>
        <begin position="842"/>
        <end position="869"/>
    </location>
</feature>
<proteinExistence type="predicted"/>
<feature type="domain" description="C2H2-type" evidence="12">
    <location>
        <begin position="871"/>
        <end position="898"/>
    </location>
</feature>
<keyword evidence="5" id="KW-0862">Zinc</keyword>
<evidence type="ECO:0000256" key="9">
    <source>
        <dbReference type="ARBA" id="ARBA00023242"/>
    </source>
</evidence>
<name>A0A7R9CAM0_TIMCR</name>
<dbReference type="InterPro" id="IPR036236">
    <property type="entry name" value="Znf_C2H2_sf"/>
</dbReference>
<dbReference type="PROSITE" id="PS50157">
    <property type="entry name" value="ZINC_FINGER_C2H2_2"/>
    <property type="match status" value="12"/>
</dbReference>
<dbReference type="GO" id="GO:0000981">
    <property type="term" value="F:DNA-binding transcription factor activity, RNA polymerase II-specific"/>
    <property type="evidence" value="ECO:0007669"/>
    <property type="project" value="TreeGrafter"/>
</dbReference>
<dbReference type="SUPFAM" id="SSF57667">
    <property type="entry name" value="beta-beta-alpha zinc fingers"/>
    <property type="match status" value="7"/>
</dbReference>
<feature type="domain" description="C2H2-type" evidence="12">
    <location>
        <begin position="730"/>
        <end position="755"/>
    </location>
</feature>
<feature type="domain" description="C2H2-type" evidence="12">
    <location>
        <begin position="814"/>
        <end position="841"/>
    </location>
</feature>
<feature type="domain" description="C2H2-type" evidence="12">
    <location>
        <begin position="701"/>
        <end position="729"/>
    </location>
</feature>
<keyword evidence="2" id="KW-0479">Metal-binding</keyword>
<evidence type="ECO:0000256" key="6">
    <source>
        <dbReference type="ARBA" id="ARBA00023015"/>
    </source>
</evidence>
<dbReference type="PANTHER" id="PTHR24379:SF127">
    <property type="entry name" value="BLOODY FINGERS-RELATED"/>
    <property type="match status" value="1"/>
</dbReference>
<dbReference type="FunFam" id="3.30.160.60:FF:000110">
    <property type="entry name" value="Zinc finger protein-like"/>
    <property type="match status" value="1"/>
</dbReference>
<dbReference type="SMART" id="SM00355">
    <property type="entry name" value="ZnF_C2H2"/>
    <property type="match status" value="12"/>
</dbReference>
<sequence length="1036" mass="116540">MTSQPSNTQPSTNTSGTYFHRGGYQQGNMYNPLLPTQGHGLYNGVFGAQSGFPTQNNYPPSGFNSYTHVEPSLWLPDTRVTAPSSVSLGNRGLYTDKNMLHESQSLTQACCSASIGTCSPLSVESYKGIDKELNFSQKSLGNFESQSWYCSPSVINYGNQQSQNMQQTYKCMEQFPSCSMAQVNSNLLEQTFPKDRIATHVPLQSCSIAGQKPAGCIKESDKPSCLELDKKHGTKCVDISNIYTSSVQQVSLQKQAEHQESYSNQSVFASSGGNCSPLSAEGLYSQASLFLHMSNENQSTMRSQTHYGMQKPLHLNMVTESCKLFSPSEGQLPIMHNFQDQNRCNIDPPMSCALIENSLQQESKSTNGHSHLQVDTSSSNQCEQTSREVNRMSCENSFCVGTPGGPPSCLKQCEVASDTSRVRANTSIVALAVSVPEEESSSLGGESDIVVEETEEEDVSESEISIDESHTLKGDLTQCLVCSIEDATTQLVHITVEYPQTSASCTPVATKLTQVVASEQQFLKFQTEFICRRCLNLIDTVDCLENKLASLKHDILQLFGTKVVSLKELECLNLDALESEYIKKCVEEKVDDTHFDNCIEESVKIKPNENLVQNISVEELHSENQPNTGENIEIPKGTNLVEKVVQTYETVNSSIEVNDTKVINELSVTKNIDLPEINKTYDNNTVTGSLEAGCEKSVEKFQCEVCSKSFSSKGYLSTHNQQQHTDTPNFCCEKCFQKFATKQTFDVHQLIHTGECLHLCDRCGQLFRQRYSLDNHLRRHRDDYPLTCKYCGKGFLHTRALQVHIRSHTGERPFICEYCGHQFSSEQNLIVHIRTCSGDLPFNCDKCDKRFATMSMLQNHKYLHHEGKPHLKCSECEKGFLKNSDLKVHMRSHTNEKPHMCKICGKRYRNIGNLNQHMKTHLEDKPFKCELCSEMFVRRAMLTEHIKRHSGVKDYNCELCEKKFLTRRNLQAHRKWHSGTLKRYTCQVCGKILNHGLSAHMRTHSGDKPYTCLQCDAAFTVRSSLNKHMKRHSRKT</sequence>
<evidence type="ECO:0000256" key="4">
    <source>
        <dbReference type="ARBA" id="ARBA00022771"/>
    </source>
</evidence>
<evidence type="ECO:0000259" key="12">
    <source>
        <dbReference type="PROSITE" id="PS50157"/>
    </source>
</evidence>
<evidence type="ECO:0000256" key="8">
    <source>
        <dbReference type="ARBA" id="ARBA00023163"/>
    </source>
</evidence>
<evidence type="ECO:0000256" key="3">
    <source>
        <dbReference type="ARBA" id="ARBA00022737"/>
    </source>
</evidence>
<evidence type="ECO:0000256" key="5">
    <source>
        <dbReference type="ARBA" id="ARBA00022833"/>
    </source>
</evidence>
<accession>A0A7R9CAM0</accession>
<evidence type="ECO:0000313" key="13">
    <source>
        <dbReference type="EMBL" id="CAD7392509.1"/>
    </source>
</evidence>
<evidence type="ECO:0000256" key="10">
    <source>
        <dbReference type="PROSITE-ProRule" id="PRU00042"/>
    </source>
</evidence>
<feature type="domain" description="C2H2-type" evidence="12">
    <location>
        <begin position="984"/>
        <end position="1009"/>
    </location>
</feature>
<dbReference type="EMBL" id="OC316554">
    <property type="protein sequence ID" value="CAD7392509.1"/>
    <property type="molecule type" value="Genomic_DNA"/>
</dbReference>
<feature type="domain" description="C2H2-type" evidence="12">
    <location>
        <begin position="955"/>
        <end position="982"/>
    </location>
</feature>
<evidence type="ECO:0000256" key="11">
    <source>
        <dbReference type="SAM" id="MobiDB-lite"/>
    </source>
</evidence>
<feature type="region of interest" description="Disordered" evidence="11">
    <location>
        <begin position="1"/>
        <end position="22"/>
    </location>
</feature>